<comment type="similarity">
    <text evidence="1 4">Belongs to the tRNA nucleotidyltransferase/poly(A) polymerase family.</text>
</comment>
<dbReference type="SUPFAM" id="SSF81301">
    <property type="entry name" value="Nucleotidyltransferase"/>
    <property type="match status" value="1"/>
</dbReference>
<dbReference type="Proteomes" id="UP001412067">
    <property type="component" value="Unassembled WGS sequence"/>
</dbReference>
<dbReference type="Pfam" id="PF01743">
    <property type="entry name" value="PolyA_pol"/>
    <property type="match status" value="1"/>
</dbReference>
<dbReference type="EMBL" id="JBBWWR010000006">
    <property type="protein sequence ID" value="KAK8964792.1"/>
    <property type="molecule type" value="Genomic_DNA"/>
</dbReference>
<evidence type="ECO:0000259" key="5">
    <source>
        <dbReference type="Pfam" id="PF01743"/>
    </source>
</evidence>
<protein>
    <recommendedName>
        <fullName evidence="9">Poly(A) polymerase</fullName>
    </recommendedName>
</protein>
<evidence type="ECO:0000313" key="7">
    <source>
        <dbReference type="EMBL" id="KAK8964792.1"/>
    </source>
</evidence>
<dbReference type="CDD" id="cd05398">
    <property type="entry name" value="NT_ClassII-CCAase"/>
    <property type="match status" value="1"/>
</dbReference>
<feature type="domain" description="Poly A polymerase head" evidence="5">
    <location>
        <begin position="85"/>
        <end position="213"/>
    </location>
</feature>
<dbReference type="InterPro" id="IPR043519">
    <property type="entry name" value="NT_sf"/>
</dbReference>
<keyword evidence="4" id="KW-0694">RNA-binding</keyword>
<keyword evidence="8" id="KW-1185">Reference proteome</keyword>
<dbReference type="Pfam" id="PF12627">
    <property type="entry name" value="PolyA_pol_RNAbd"/>
    <property type="match status" value="1"/>
</dbReference>
<evidence type="ECO:0000259" key="6">
    <source>
        <dbReference type="Pfam" id="PF12627"/>
    </source>
</evidence>
<reference evidence="7 8" key="1">
    <citation type="journal article" date="2022" name="Nat. Plants">
        <title>Genomes of leafy and leafless Platanthera orchids illuminate the evolution of mycoheterotrophy.</title>
        <authorList>
            <person name="Li M.H."/>
            <person name="Liu K.W."/>
            <person name="Li Z."/>
            <person name="Lu H.C."/>
            <person name="Ye Q.L."/>
            <person name="Zhang D."/>
            <person name="Wang J.Y."/>
            <person name="Li Y.F."/>
            <person name="Zhong Z.M."/>
            <person name="Liu X."/>
            <person name="Yu X."/>
            <person name="Liu D.K."/>
            <person name="Tu X.D."/>
            <person name="Liu B."/>
            <person name="Hao Y."/>
            <person name="Liao X.Y."/>
            <person name="Jiang Y.T."/>
            <person name="Sun W.H."/>
            <person name="Chen J."/>
            <person name="Chen Y.Q."/>
            <person name="Ai Y."/>
            <person name="Zhai J.W."/>
            <person name="Wu S.S."/>
            <person name="Zhou Z."/>
            <person name="Hsiao Y.Y."/>
            <person name="Wu W.L."/>
            <person name="Chen Y.Y."/>
            <person name="Lin Y.F."/>
            <person name="Hsu J.L."/>
            <person name="Li C.Y."/>
            <person name="Wang Z.W."/>
            <person name="Zhao X."/>
            <person name="Zhong W.Y."/>
            <person name="Ma X.K."/>
            <person name="Ma L."/>
            <person name="Huang J."/>
            <person name="Chen G.Z."/>
            <person name="Huang M.Z."/>
            <person name="Huang L."/>
            <person name="Peng D.H."/>
            <person name="Luo Y.B."/>
            <person name="Zou S.Q."/>
            <person name="Chen S.P."/>
            <person name="Lan S."/>
            <person name="Tsai W.C."/>
            <person name="Van de Peer Y."/>
            <person name="Liu Z.J."/>
        </authorList>
    </citation>
    <scope>NUCLEOTIDE SEQUENCE [LARGE SCALE GENOMIC DNA]</scope>
    <source>
        <strain evidence="7">Lor288</strain>
    </source>
</reference>
<keyword evidence="2 4" id="KW-0808">Transferase</keyword>
<proteinExistence type="inferred from homology"/>
<gene>
    <name evidence="7" type="ORF">KSP40_PGU010169</name>
</gene>
<organism evidence="7 8">
    <name type="scientific">Platanthera guangdongensis</name>
    <dbReference type="NCBI Taxonomy" id="2320717"/>
    <lineage>
        <taxon>Eukaryota</taxon>
        <taxon>Viridiplantae</taxon>
        <taxon>Streptophyta</taxon>
        <taxon>Embryophyta</taxon>
        <taxon>Tracheophyta</taxon>
        <taxon>Spermatophyta</taxon>
        <taxon>Magnoliopsida</taxon>
        <taxon>Liliopsida</taxon>
        <taxon>Asparagales</taxon>
        <taxon>Orchidaceae</taxon>
        <taxon>Orchidoideae</taxon>
        <taxon>Orchideae</taxon>
        <taxon>Orchidinae</taxon>
        <taxon>Platanthera</taxon>
    </lineage>
</organism>
<evidence type="ECO:0000256" key="4">
    <source>
        <dbReference type="RuleBase" id="RU003953"/>
    </source>
</evidence>
<evidence type="ECO:0000256" key="2">
    <source>
        <dbReference type="ARBA" id="ARBA00022679"/>
    </source>
</evidence>
<dbReference type="Gene3D" id="1.10.3090.10">
    <property type="entry name" value="cca-adding enzyme, domain 2"/>
    <property type="match status" value="1"/>
</dbReference>
<name>A0ABR2MLP7_9ASPA</name>
<comment type="caution">
    <text evidence="7">The sequence shown here is derived from an EMBL/GenBank/DDBJ whole genome shotgun (WGS) entry which is preliminary data.</text>
</comment>
<evidence type="ECO:0000256" key="1">
    <source>
        <dbReference type="ARBA" id="ARBA00007265"/>
    </source>
</evidence>
<dbReference type="InterPro" id="IPR002646">
    <property type="entry name" value="PolA_pol_head_dom"/>
</dbReference>
<evidence type="ECO:0008006" key="9">
    <source>
        <dbReference type="Google" id="ProtNLM"/>
    </source>
</evidence>
<sequence length="530" mass="59470">MALSRRIRGILSSRSLLCQLKALTLDQQGRNYTVGTVMGSGQDEEGPNDTNWKIVDSKTLKIKSESILPSAMSVLNTLQGNGYAAYLVGGCVRDLILKRAPKDFDVITTASLRQIKEHFRRCRIIGRRFPICHVHILGDVVEVSSFDTVAKHGDDQEAIISPKLSKTYNEKDLTCWKNCMTRDFSINCLFFDPFKRKIYDYVDALKDLKSCTVRTVISPHLSFKEDCARILRGMRIAARLGLRFSKKTEAAILDLSSSIQSLGKDRFMMEMNFMMAHGAAASSINLLQKFKLLESIFPAHAAYLSAQSKLSSQQPVMLMKLLVNADNLLRADRPCCCNLWLGLLAFHLALVDNPQDALVIWTFSSILYHGAWNEAVEFAKGSSNDLNQFVPEIAESSTTMPDDLLFRKTSLFVSLAKSAVKILTDIEVLQQSLVKYGSSSQCSVFVSQKTGTKVRELFDVMKYRGDCGGKRERSRPINYKLLKRGDLKETRFVLGKIIMNTMKGKPLSKPNPSFPAVERGNKRIQLSTLF</sequence>
<dbReference type="InterPro" id="IPR052191">
    <property type="entry name" value="tRNA_ntf/polyA_polymerase_I"/>
</dbReference>
<feature type="domain" description="tRNA nucleotidyltransferase/poly(A) polymerase RNA and SrmB- binding" evidence="6">
    <location>
        <begin position="241"/>
        <end position="303"/>
    </location>
</feature>
<keyword evidence="3" id="KW-0547">Nucleotide-binding</keyword>
<evidence type="ECO:0000256" key="3">
    <source>
        <dbReference type="ARBA" id="ARBA00022741"/>
    </source>
</evidence>
<dbReference type="SUPFAM" id="SSF81891">
    <property type="entry name" value="Poly A polymerase C-terminal region-like"/>
    <property type="match status" value="1"/>
</dbReference>
<dbReference type="PANTHER" id="PTHR43051:SF1">
    <property type="entry name" value="POLYNUCLEOTIDE ADENYLYLTRANSFERASE FAMILY PROTEIN"/>
    <property type="match status" value="1"/>
</dbReference>
<accession>A0ABR2MLP7</accession>
<dbReference type="InterPro" id="IPR032828">
    <property type="entry name" value="PolyA_RNA-bd"/>
</dbReference>
<dbReference type="PANTHER" id="PTHR43051">
    <property type="entry name" value="POLYNUCLEOTIDE ADENYLYLTRANSFERASE FAMILY PROTEIN"/>
    <property type="match status" value="1"/>
</dbReference>
<dbReference type="Gene3D" id="3.30.460.10">
    <property type="entry name" value="Beta Polymerase, domain 2"/>
    <property type="match status" value="1"/>
</dbReference>
<evidence type="ECO:0000313" key="8">
    <source>
        <dbReference type="Proteomes" id="UP001412067"/>
    </source>
</evidence>